<feature type="chain" id="PRO_5045315284" evidence="2">
    <location>
        <begin position="22"/>
        <end position="127"/>
    </location>
</feature>
<reference evidence="4" key="1">
    <citation type="journal article" date="2015" name="PLoS Genet.">
        <title>The dynamic genome and transcriptome of the human fungal pathogen Blastomyces and close relative Emmonsia.</title>
        <authorList>
            <person name="Munoz J.F."/>
            <person name="Gauthier G.M."/>
            <person name="Desjardins C.A."/>
            <person name="Gallo J.E."/>
            <person name="Holder J."/>
            <person name="Sullivan T.D."/>
            <person name="Marty A.J."/>
            <person name="Carmen J.C."/>
            <person name="Chen Z."/>
            <person name="Ding L."/>
            <person name="Gujja S."/>
            <person name="Magrini V."/>
            <person name="Misas E."/>
            <person name="Mitreva M."/>
            <person name="Priest M."/>
            <person name="Saif S."/>
            <person name="Whiston E.A."/>
            <person name="Young S."/>
            <person name="Zeng Q."/>
            <person name="Goldman W.E."/>
            <person name="Mardis E.R."/>
            <person name="Taylor J.W."/>
            <person name="McEwen J.G."/>
            <person name="Clay O.K."/>
            <person name="Klein B.S."/>
            <person name="Cuomo C.A."/>
        </authorList>
    </citation>
    <scope>NUCLEOTIDE SEQUENCE [LARGE SCALE GENOMIC DNA]</scope>
    <source>
        <strain evidence="4">ER-3 / ATCC MYA-2586</strain>
    </source>
</reference>
<keyword evidence="2" id="KW-0732">Signal</keyword>
<accession>A0ABP2F2U4</accession>
<dbReference type="RefSeq" id="XP_045277741.1">
    <property type="nucleotide sequence ID" value="XM_045422004.1"/>
</dbReference>
<organism evidence="3 4">
    <name type="scientific">Ajellomyces dermatitidis (strain ER-3 / ATCC MYA-2586)</name>
    <name type="common">Blastomyces dermatitidis</name>
    <dbReference type="NCBI Taxonomy" id="559297"/>
    <lineage>
        <taxon>Eukaryota</taxon>
        <taxon>Fungi</taxon>
        <taxon>Dikarya</taxon>
        <taxon>Ascomycota</taxon>
        <taxon>Pezizomycotina</taxon>
        <taxon>Eurotiomycetes</taxon>
        <taxon>Eurotiomycetidae</taxon>
        <taxon>Onygenales</taxon>
        <taxon>Ajellomycetaceae</taxon>
        <taxon>Blastomyces</taxon>
    </lineage>
</organism>
<evidence type="ECO:0000313" key="3">
    <source>
        <dbReference type="EMBL" id="EEQ91152.2"/>
    </source>
</evidence>
<evidence type="ECO:0000256" key="1">
    <source>
        <dbReference type="SAM" id="MobiDB-lite"/>
    </source>
</evidence>
<gene>
    <name evidence="3" type="ORF">BDCG_06272</name>
</gene>
<feature type="compositionally biased region" description="Basic and acidic residues" evidence="1">
    <location>
        <begin position="70"/>
        <end position="83"/>
    </location>
</feature>
<proteinExistence type="predicted"/>
<keyword evidence="4" id="KW-1185">Reference proteome</keyword>
<feature type="region of interest" description="Disordered" evidence="1">
    <location>
        <begin position="13"/>
        <end position="100"/>
    </location>
</feature>
<dbReference type="GeneID" id="69028174"/>
<feature type="compositionally biased region" description="Basic and acidic residues" evidence="1">
    <location>
        <begin position="29"/>
        <end position="43"/>
    </location>
</feature>
<sequence>MFISLLFFGMAVKLPSRPGTAREILPSTDHSHGVETEGERGRGAGEVGNEIENIEEEGEEEEEEEEEKEKEEKEEKKEEKKEKEEDEEEKEMSSTSDYHSEFEDGLFCLTPSVTDYLALLNDEPEKD</sequence>
<evidence type="ECO:0000256" key="2">
    <source>
        <dbReference type="SAM" id="SignalP"/>
    </source>
</evidence>
<dbReference type="Proteomes" id="UP000002039">
    <property type="component" value="Unassembled WGS sequence"/>
</dbReference>
<evidence type="ECO:0000313" key="4">
    <source>
        <dbReference type="Proteomes" id="UP000002039"/>
    </source>
</evidence>
<protein>
    <submittedName>
        <fullName evidence="3">Uncharacterized protein</fullName>
    </submittedName>
</protein>
<name>A0ABP2F2U4_AJEDR</name>
<dbReference type="EMBL" id="EQ999978">
    <property type="protein sequence ID" value="EEQ91152.2"/>
    <property type="molecule type" value="Genomic_DNA"/>
</dbReference>
<feature type="signal peptide" evidence="2">
    <location>
        <begin position="1"/>
        <end position="21"/>
    </location>
</feature>
<feature type="compositionally biased region" description="Acidic residues" evidence="1">
    <location>
        <begin position="52"/>
        <end position="69"/>
    </location>
</feature>